<keyword evidence="14" id="KW-1185">Reference proteome</keyword>
<dbReference type="PANTHER" id="PTHR34501:SF9">
    <property type="entry name" value="MAJOR OUTER MEMBRANE PROTEIN P.IA"/>
    <property type="match status" value="1"/>
</dbReference>
<organism evidence="13 14">
    <name type="scientific">Denitromonas halophila</name>
    <dbReference type="NCBI Taxonomy" id="1629404"/>
    <lineage>
        <taxon>Bacteria</taxon>
        <taxon>Pseudomonadati</taxon>
        <taxon>Pseudomonadota</taxon>
        <taxon>Betaproteobacteria</taxon>
        <taxon>Rhodocyclales</taxon>
        <taxon>Zoogloeaceae</taxon>
        <taxon>Denitromonas</taxon>
    </lineage>
</organism>
<keyword evidence="3" id="KW-0813">Transport</keyword>
<evidence type="ECO:0000313" key="14">
    <source>
        <dbReference type="Proteomes" id="UP000319502"/>
    </source>
</evidence>
<dbReference type="OrthoDB" id="6975458at2"/>
<dbReference type="AlphaFoldDB" id="A0A557R0V2"/>
<reference evidence="13 14" key="1">
    <citation type="submission" date="2019-07" db="EMBL/GenBank/DDBJ databases">
        <title>The pathways for chlorine oxyanion respiration interact through the shared metabolite chlorate.</title>
        <authorList>
            <person name="Barnum T.P."/>
            <person name="Cheng Y."/>
            <person name="Hill K.A."/>
            <person name="Lucas L.N."/>
            <person name="Carlson H.K."/>
            <person name="Coates J.D."/>
        </authorList>
    </citation>
    <scope>NUCLEOTIDE SEQUENCE [LARGE SCALE GENOMIC DNA]</scope>
    <source>
        <strain evidence="13 14">SFB-3</strain>
    </source>
</reference>
<dbReference type="RefSeq" id="WP_144308312.1">
    <property type="nucleotide sequence ID" value="NZ_VMNK01000003.1"/>
</dbReference>
<dbReference type="GO" id="GO:0009279">
    <property type="term" value="C:cell outer membrane"/>
    <property type="evidence" value="ECO:0007669"/>
    <property type="project" value="UniProtKB-SubCell"/>
</dbReference>
<dbReference type="PRINTS" id="PR00184">
    <property type="entry name" value="NEISSPPORIN"/>
</dbReference>
<keyword evidence="5" id="KW-0812">Transmembrane</keyword>
<protein>
    <submittedName>
        <fullName evidence="13">Porin</fullName>
    </submittedName>
</protein>
<evidence type="ECO:0000259" key="12">
    <source>
        <dbReference type="Pfam" id="PF13609"/>
    </source>
</evidence>
<feature type="chain" id="PRO_5022225832" evidence="11">
    <location>
        <begin position="24"/>
        <end position="348"/>
    </location>
</feature>
<dbReference type="Proteomes" id="UP000319502">
    <property type="component" value="Unassembled WGS sequence"/>
</dbReference>
<dbReference type="InterPro" id="IPR023614">
    <property type="entry name" value="Porin_dom_sf"/>
</dbReference>
<evidence type="ECO:0000313" key="13">
    <source>
        <dbReference type="EMBL" id="TVO58789.1"/>
    </source>
</evidence>
<evidence type="ECO:0000256" key="3">
    <source>
        <dbReference type="ARBA" id="ARBA00022448"/>
    </source>
</evidence>
<keyword evidence="10" id="KW-0998">Cell outer membrane</keyword>
<evidence type="ECO:0000256" key="9">
    <source>
        <dbReference type="ARBA" id="ARBA00023136"/>
    </source>
</evidence>
<dbReference type="PRINTS" id="PR00182">
    <property type="entry name" value="ECOLNEIPORIN"/>
</dbReference>
<evidence type="ECO:0000256" key="4">
    <source>
        <dbReference type="ARBA" id="ARBA00022452"/>
    </source>
</evidence>
<evidence type="ECO:0000256" key="2">
    <source>
        <dbReference type="ARBA" id="ARBA00011233"/>
    </source>
</evidence>
<evidence type="ECO:0000256" key="11">
    <source>
        <dbReference type="SAM" id="SignalP"/>
    </source>
</evidence>
<dbReference type="InterPro" id="IPR001702">
    <property type="entry name" value="Porin_Gram-ve"/>
</dbReference>
<dbReference type="EMBL" id="VMNK01000003">
    <property type="protein sequence ID" value="TVO58789.1"/>
    <property type="molecule type" value="Genomic_DNA"/>
</dbReference>
<dbReference type="PANTHER" id="PTHR34501">
    <property type="entry name" value="PROTEIN YDDL-RELATED"/>
    <property type="match status" value="1"/>
</dbReference>
<sequence length="348" mass="36885">MKLNKIAAILATTALGLPGLVHAETKVTIYGLIDLNLSYEKAGNQKYTGVASSELNGSRIGFKGTEDLGNGLKALFVLETGFDPDTGATGQGGRQFGRQSFVGLEGSWGKVMLGRQYSPAFVALDPFEATGGADRTAGLLHRKTGSVARGYETRFDNMIKYRSPSFGGFSADVGYWTGAENTGPDEDTRKQGRGYGITGMYKNGPFAAAITTQTYYTNSTGGQASTHGIAGAYDFTVAKAYLLYSQDRESGSQGTGKARSYALGAEIPVSAAGTVAISYGARDESNEAGAEDASGWSLYYMHNLSKRTTLYTAFSHISNKGNANYAWNTTPAAGDDPSVVMAGIRHRF</sequence>
<dbReference type="SUPFAM" id="SSF56935">
    <property type="entry name" value="Porins"/>
    <property type="match status" value="1"/>
</dbReference>
<dbReference type="Gene3D" id="2.40.160.10">
    <property type="entry name" value="Porin"/>
    <property type="match status" value="1"/>
</dbReference>
<evidence type="ECO:0000256" key="8">
    <source>
        <dbReference type="ARBA" id="ARBA00023114"/>
    </source>
</evidence>
<dbReference type="GO" id="GO:0046930">
    <property type="term" value="C:pore complex"/>
    <property type="evidence" value="ECO:0007669"/>
    <property type="project" value="UniProtKB-KW"/>
</dbReference>
<feature type="domain" description="Porin" evidence="12">
    <location>
        <begin position="11"/>
        <end position="322"/>
    </location>
</feature>
<dbReference type="InterPro" id="IPR033900">
    <property type="entry name" value="Gram_neg_porin_domain"/>
</dbReference>
<dbReference type="Pfam" id="PF13609">
    <property type="entry name" value="Porin_4"/>
    <property type="match status" value="1"/>
</dbReference>
<dbReference type="CDD" id="cd00342">
    <property type="entry name" value="gram_neg_porins"/>
    <property type="match status" value="1"/>
</dbReference>
<evidence type="ECO:0000256" key="7">
    <source>
        <dbReference type="ARBA" id="ARBA00023065"/>
    </source>
</evidence>
<feature type="signal peptide" evidence="11">
    <location>
        <begin position="1"/>
        <end position="23"/>
    </location>
</feature>
<evidence type="ECO:0000256" key="1">
    <source>
        <dbReference type="ARBA" id="ARBA00004571"/>
    </source>
</evidence>
<gene>
    <name evidence="13" type="ORF">FHP91_03755</name>
</gene>
<accession>A0A557R0V2</accession>
<comment type="subcellular location">
    <subcellularLocation>
        <location evidence="1">Cell outer membrane</location>
        <topology evidence="1">Multi-pass membrane protein</topology>
    </subcellularLocation>
</comment>
<proteinExistence type="predicted"/>
<dbReference type="InterPro" id="IPR002299">
    <property type="entry name" value="Porin_Neis"/>
</dbReference>
<comment type="subunit">
    <text evidence="2">Homotrimer.</text>
</comment>
<name>A0A557R0V2_9RHOO</name>
<keyword evidence="9" id="KW-0472">Membrane</keyword>
<evidence type="ECO:0000256" key="5">
    <source>
        <dbReference type="ARBA" id="ARBA00022692"/>
    </source>
</evidence>
<dbReference type="InterPro" id="IPR050298">
    <property type="entry name" value="Gram-neg_bact_OMP"/>
</dbReference>
<keyword evidence="8" id="KW-0626">Porin</keyword>
<keyword evidence="7" id="KW-0406">Ion transport</keyword>
<evidence type="ECO:0000256" key="6">
    <source>
        <dbReference type="ARBA" id="ARBA00022729"/>
    </source>
</evidence>
<comment type="caution">
    <text evidence="13">The sequence shown here is derived from an EMBL/GenBank/DDBJ whole genome shotgun (WGS) entry which is preliminary data.</text>
</comment>
<dbReference type="GO" id="GO:0034220">
    <property type="term" value="P:monoatomic ion transmembrane transport"/>
    <property type="evidence" value="ECO:0007669"/>
    <property type="project" value="InterPro"/>
</dbReference>
<evidence type="ECO:0000256" key="10">
    <source>
        <dbReference type="ARBA" id="ARBA00023237"/>
    </source>
</evidence>
<keyword evidence="6 11" id="KW-0732">Signal</keyword>
<dbReference type="GO" id="GO:0015288">
    <property type="term" value="F:porin activity"/>
    <property type="evidence" value="ECO:0007669"/>
    <property type="project" value="UniProtKB-KW"/>
</dbReference>
<keyword evidence="4" id="KW-1134">Transmembrane beta strand</keyword>